<evidence type="ECO:0000313" key="3">
    <source>
        <dbReference type="Proteomes" id="UP001174136"/>
    </source>
</evidence>
<evidence type="ECO:0000256" key="1">
    <source>
        <dbReference type="SAM" id="MobiDB-lite"/>
    </source>
</evidence>
<name>A0AA47P194_MERPO</name>
<organism evidence="2 3">
    <name type="scientific">Merluccius polli</name>
    <name type="common">Benguela hake</name>
    <name type="synonym">Merluccius cadenati</name>
    <dbReference type="NCBI Taxonomy" id="89951"/>
    <lineage>
        <taxon>Eukaryota</taxon>
        <taxon>Metazoa</taxon>
        <taxon>Chordata</taxon>
        <taxon>Craniata</taxon>
        <taxon>Vertebrata</taxon>
        <taxon>Euteleostomi</taxon>
        <taxon>Actinopterygii</taxon>
        <taxon>Neopterygii</taxon>
        <taxon>Teleostei</taxon>
        <taxon>Neoteleostei</taxon>
        <taxon>Acanthomorphata</taxon>
        <taxon>Zeiogadaria</taxon>
        <taxon>Gadariae</taxon>
        <taxon>Gadiformes</taxon>
        <taxon>Gadoidei</taxon>
        <taxon>Merlucciidae</taxon>
        <taxon>Merluccius</taxon>
    </lineage>
</organism>
<comment type="caution">
    <text evidence="2">The sequence shown here is derived from an EMBL/GenBank/DDBJ whole genome shotgun (WGS) entry which is preliminary data.</text>
</comment>
<evidence type="ECO:0000313" key="2">
    <source>
        <dbReference type="EMBL" id="KAK0144725.1"/>
    </source>
</evidence>
<dbReference type="AlphaFoldDB" id="A0AA47P194"/>
<sequence length="734" mass="81275">MAEGRTYSLGSGGDDDERVPFECRFGGGRGFFNQPSETRTPRPGVTALGTPQLTSTRYVDRAMPRHFDQNPALGLLITQLAEKLGESITAQLQADRNTNSTSTPQPTETTLPNVSVVLQSAAKEPPLFRGDGSDKFTVGEWENLMTLYLKRRAIPVHEQSQEILAKLMGKAGDVVRVKLRNTSINHVTHPHVIFDTLKQHFSELSYSSMPLADFYNTLPTPGEDAMEYWVRLNKTVDVADECLRRQGRSIDDPGHEVSMMFIKHCPDQSLYSVFKFKSADKWSACEVQDRLDEHMQDKRTRTAAAKPLKPSVVEHRAHSCYVPMLEEAPFLDTAAPAIPPPAPLTTACVNNDCMKGLVNLLDRLVTVHTQVPVSPGTQTAMPRSFQRVCRVCGAPDHSTLSHCKRENLCLQCLCPVKLLNPHLEGAGVGNVNSTLSETSDLAQLYEESCAKAPKGTRIAIQATQRVKAFGELFYAQVLVNHSVQLKGMWDSGSMVCSISEVAVEKIRCADVLPERQYPEEDIVLIGCGGLRTQPEGFYDLEMQLYGVPCIVPTLVVSGQQDDLILGSNIIKYVTHVLKGDGEYWDLASFHDHRSDPDIEHFLSMFTNVERWKGSAVPDKVGTVKLNQAVTLLPRHEHLVWGRLPAKSPMSPGSTVVVEQTDSKAMPRGVLVGRLVTPLWGDRWVPMTVVNPSDKAVTLKRNCKLADVFPCLAVEDLGLTSCFRERATRHRETAA</sequence>
<proteinExistence type="predicted"/>
<keyword evidence="3" id="KW-1185">Reference proteome</keyword>
<protein>
    <submittedName>
        <fullName evidence="2">Uncharacterized protein</fullName>
    </submittedName>
</protein>
<dbReference type="EMBL" id="JAOPHQ010003043">
    <property type="protein sequence ID" value="KAK0144725.1"/>
    <property type="molecule type" value="Genomic_DNA"/>
</dbReference>
<dbReference type="Proteomes" id="UP001174136">
    <property type="component" value="Unassembled WGS sequence"/>
</dbReference>
<accession>A0AA47P194</accession>
<reference evidence="2" key="1">
    <citation type="journal article" date="2023" name="Front. Mar. Sci.">
        <title>A new Merluccius polli reference genome to investigate the effects of global change in West African waters.</title>
        <authorList>
            <person name="Mateo J.L."/>
            <person name="Blanco-Fernandez C."/>
            <person name="Garcia-Vazquez E."/>
            <person name="Machado-Schiaffino G."/>
        </authorList>
    </citation>
    <scope>NUCLEOTIDE SEQUENCE</scope>
    <source>
        <strain evidence="2">C29</strain>
        <tissue evidence="2">Fin</tissue>
    </source>
</reference>
<feature type="region of interest" description="Disordered" evidence="1">
    <location>
        <begin position="27"/>
        <end position="49"/>
    </location>
</feature>
<feature type="region of interest" description="Disordered" evidence="1">
    <location>
        <begin position="93"/>
        <end position="112"/>
    </location>
</feature>
<gene>
    <name evidence="2" type="ORF">N1851_016821</name>
</gene>